<dbReference type="EMBL" id="CP036291">
    <property type="protein sequence ID" value="QDU87132.1"/>
    <property type="molecule type" value="Genomic_DNA"/>
</dbReference>
<gene>
    <name evidence="1" type="ORF">Pla175_04880</name>
</gene>
<accession>A0A518D6L9</accession>
<keyword evidence="2" id="KW-1185">Reference proteome</keyword>
<reference evidence="1 2" key="1">
    <citation type="submission" date="2019-02" db="EMBL/GenBank/DDBJ databases">
        <title>Deep-cultivation of Planctomycetes and their phenomic and genomic characterization uncovers novel biology.</title>
        <authorList>
            <person name="Wiegand S."/>
            <person name="Jogler M."/>
            <person name="Boedeker C."/>
            <person name="Pinto D."/>
            <person name="Vollmers J."/>
            <person name="Rivas-Marin E."/>
            <person name="Kohn T."/>
            <person name="Peeters S.H."/>
            <person name="Heuer A."/>
            <person name="Rast P."/>
            <person name="Oberbeckmann S."/>
            <person name="Bunk B."/>
            <person name="Jeske O."/>
            <person name="Meyerdierks A."/>
            <person name="Storesund J.E."/>
            <person name="Kallscheuer N."/>
            <person name="Luecker S."/>
            <person name="Lage O.M."/>
            <person name="Pohl T."/>
            <person name="Merkel B.J."/>
            <person name="Hornburger P."/>
            <person name="Mueller R.-W."/>
            <person name="Bruemmer F."/>
            <person name="Labrenz M."/>
            <person name="Spormann A.M."/>
            <person name="Op den Camp H."/>
            <person name="Overmann J."/>
            <person name="Amann R."/>
            <person name="Jetten M.S.M."/>
            <person name="Mascher T."/>
            <person name="Medema M.H."/>
            <person name="Devos D.P."/>
            <person name="Kaster A.-K."/>
            <person name="Ovreas L."/>
            <person name="Rohde M."/>
            <person name="Galperin M.Y."/>
            <person name="Jogler C."/>
        </authorList>
    </citation>
    <scope>NUCLEOTIDE SEQUENCE [LARGE SCALE GENOMIC DNA]</scope>
    <source>
        <strain evidence="1 2">Pla175</strain>
    </source>
</reference>
<evidence type="ECO:0000313" key="2">
    <source>
        <dbReference type="Proteomes" id="UP000317429"/>
    </source>
</evidence>
<dbReference type="KEGG" id="pnd:Pla175_04880"/>
<organism evidence="1 2">
    <name type="scientific">Pirellulimonas nuda</name>
    <dbReference type="NCBI Taxonomy" id="2528009"/>
    <lineage>
        <taxon>Bacteria</taxon>
        <taxon>Pseudomonadati</taxon>
        <taxon>Planctomycetota</taxon>
        <taxon>Planctomycetia</taxon>
        <taxon>Pirellulales</taxon>
        <taxon>Lacipirellulaceae</taxon>
        <taxon>Pirellulimonas</taxon>
    </lineage>
</organism>
<dbReference type="Proteomes" id="UP000317429">
    <property type="component" value="Chromosome"/>
</dbReference>
<dbReference type="AlphaFoldDB" id="A0A518D6L9"/>
<name>A0A518D6L9_9BACT</name>
<sequence length="29" mass="3418">MWNTAKFCQEGFVRWCDAPNENVNRNSIS</sequence>
<protein>
    <submittedName>
        <fullName evidence="1">Uncharacterized protein</fullName>
    </submittedName>
</protein>
<proteinExistence type="predicted"/>
<evidence type="ECO:0000313" key="1">
    <source>
        <dbReference type="EMBL" id="QDU87132.1"/>
    </source>
</evidence>